<accession>A0ABS9A0Z5</accession>
<dbReference type="EMBL" id="JABFTX010000001">
    <property type="protein sequence ID" value="MCE8002212.1"/>
    <property type="molecule type" value="Genomic_DNA"/>
</dbReference>
<dbReference type="InterPro" id="IPR001173">
    <property type="entry name" value="Glyco_trans_2-like"/>
</dbReference>
<evidence type="ECO:0000256" key="1">
    <source>
        <dbReference type="ARBA" id="ARBA00006739"/>
    </source>
</evidence>
<comment type="similarity">
    <text evidence="1">Belongs to the glycosyltransferase 2 family.</text>
</comment>
<evidence type="ECO:0000313" key="6">
    <source>
        <dbReference type="Proteomes" id="UP001320168"/>
    </source>
</evidence>
<keyword evidence="2" id="KW-0328">Glycosyltransferase</keyword>
<keyword evidence="3" id="KW-0808">Transferase</keyword>
<dbReference type="PANTHER" id="PTHR43179:SF12">
    <property type="entry name" value="GALACTOFURANOSYLTRANSFERASE GLFT2"/>
    <property type="match status" value="1"/>
</dbReference>
<dbReference type="Gene3D" id="3.90.550.10">
    <property type="entry name" value="Spore Coat Polysaccharide Biosynthesis Protein SpsA, Chain A"/>
    <property type="match status" value="1"/>
</dbReference>
<comment type="caution">
    <text evidence="5">The sequence shown here is derived from an EMBL/GenBank/DDBJ whole genome shotgun (WGS) entry which is preliminary data.</text>
</comment>
<dbReference type="InterPro" id="IPR029044">
    <property type="entry name" value="Nucleotide-diphossugar_trans"/>
</dbReference>
<dbReference type="RefSeq" id="WP_234269006.1">
    <property type="nucleotide sequence ID" value="NZ_JABFTX010000001.1"/>
</dbReference>
<dbReference type="Pfam" id="PF00535">
    <property type="entry name" value="Glycos_transf_2"/>
    <property type="match status" value="1"/>
</dbReference>
<dbReference type="Proteomes" id="UP001320168">
    <property type="component" value="Unassembled WGS sequence"/>
</dbReference>
<dbReference type="PANTHER" id="PTHR43179">
    <property type="entry name" value="RHAMNOSYLTRANSFERASE WBBL"/>
    <property type="match status" value="1"/>
</dbReference>
<reference evidence="5 6" key="1">
    <citation type="journal article" date="2021" name="Front. Microbiol.">
        <title>Aerobic Denitrification and Heterotrophic Sulfur Oxidation in the Genus Halomonas Revealed by Six Novel Species Characterizations and Genome-Based Analysis.</title>
        <authorList>
            <person name="Wang L."/>
            <person name="Shao Z."/>
        </authorList>
    </citation>
    <scope>NUCLEOTIDE SEQUENCE [LARGE SCALE GENOMIC DNA]</scope>
    <source>
        <strain evidence="5 6">MCCC 1A11081</strain>
    </source>
</reference>
<evidence type="ECO:0000256" key="2">
    <source>
        <dbReference type="ARBA" id="ARBA00022676"/>
    </source>
</evidence>
<evidence type="ECO:0000256" key="3">
    <source>
        <dbReference type="ARBA" id="ARBA00022679"/>
    </source>
</evidence>
<gene>
    <name evidence="5" type="ORF">HOP53_05115</name>
</gene>
<keyword evidence="6" id="KW-1185">Reference proteome</keyword>
<evidence type="ECO:0000259" key="4">
    <source>
        <dbReference type="Pfam" id="PF00535"/>
    </source>
</evidence>
<evidence type="ECO:0000313" key="5">
    <source>
        <dbReference type="EMBL" id="MCE8002212.1"/>
    </source>
</evidence>
<sequence length="296" mass="32651">MSDDVPTPAVSLIVPTYRDWYPLCSCLAALTGQTLSLHELEVLIIENAGESQPHDLMLPSNTRLLHEPAPGSYAARNRGIAEARGEVLVFLDADCVPAPGWLQAGIDCLQSHPDVDLVAGNIELTYATPRLSPAECFEKAFAFRQRQNVANGVAVTANLFVRRRVFEEVGPFNAELMSGGDFEWTRRATTRGHRMLYCAEAVVRHPARASLSALAGKARRVTSGSQALYRDRGMLGNLRRVLGNLVGDVATLFTRQDMTWRERAWALLVLAYLKGVKVAQRCRLMVPGAERRGLPR</sequence>
<feature type="domain" description="Glycosyltransferase 2-like" evidence="4">
    <location>
        <begin position="11"/>
        <end position="169"/>
    </location>
</feature>
<dbReference type="SUPFAM" id="SSF53448">
    <property type="entry name" value="Nucleotide-diphospho-sugar transferases"/>
    <property type="match status" value="1"/>
</dbReference>
<proteinExistence type="inferred from homology"/>
<organism evidence="5 6">
    <name type="scientific">Billgrantia ethanolica</name>
    <dbReference type="NCBI Taxonomy" id="2733486"/>
    <lineage>
        <taxon>Bacteria</taxon>
        <taxon>Pseudomonadati</taxon>
        <taxon>Pseudomonadota</taxon>
        <taxon>Gammaproteobacteria</taxon>
        <taxon>Oceanospirillales</taxon>
        <taxon>Halomonadaceae</taxon>
        <taxon>Billgrantia</taxon>
    </lineage>
</organism>
<dbReference type="CDD" id="cd00761">
    <property type="entry name" value="Glyco_tranf_GTA_type"/>
    <property type="match status" value="1"/>
</dbReference>
<name>A0ABS9A0Z5_9GAMM</name>
<protein>
    <submittedName>
        <fullName evidence="5">Glycosyltransferase family 2 protein</fullName>
    </submittedName>
</protein>